<evidence type="ECO:0000256" key="3">
    <source>
        <dbReference type="SAM" id="Coils"/>
    </source>
</evidence>
<comment type="subcellular location">
    <subcellularLocation>
        <location evidence="1">Nucleus</location>
    </subcellularLocation>
</comment>
<feature type="domain" description="At4g15545-like C-terminal" evidence="4">
    <location>
        <begin position="164"/>
        <end position="228"/>
    </location>
</feature>
<dbReference type="AlphaFoldDB" id="A0AA88KLM9"/>
<dbReference type="PANTHER" id="PTHR47383">
    <property type="entry name" value="OS03G0659800 PROTEIN"/>
    <property type="match status" value="1"/>
</dbReference>
<name>A0AA88KLM9_NAELO</name>
<dbReference type="GeneID" id="68100186"/>
<evidence type="ECO:0000313" key="6">
    <source>
        <dbReference type="Proteomes" id="UP000816034"/>
    </source>
</evidence>
<evidence type="ECO:0000256" key="1">
    <source>
        <dbReference type="ARBA" id="ARBA00004123"/>
    </source>
</evidence>
<sequence>MNNNSFTLNSSNPEEQFELGIAIMNKAWKAKETQMMDEIESLKRQLQKKQEEIQQQAQQYSKLHFEFQSQTTAMKTLQDMNQDLQLERDRLSQQVKSLSGELAKLKQFKKTIIQSINFDEGEDSQIGNTSQLISSSNTNLGTNSSMFSEARAVPSSQPLSNAPQIEGKEFFRHAKDVLSTRQFSEFLQQIKLLNNQQQSPQQTLQNVNEIFNGEHPQLLEGFKRILTQRQQAAAQATTSHHKLRHKKTTSEKIRLKKAKIF</sequence>
<accession>A0AA88KLM9</accession>
<evidence type="ECO:0000313" key="5">
    <source>
        <dbReference type="EMBL" id="KAG2379094.1"/>
    </source>
</evidence>
<dbReference type="Gene3D" id="1.20.1160.11">
    <property type="entry name" value="Paired amphipathic helix"/>
    <property type="match status" value="1"/>
</dbReference>
<keyword evidence="3" id="KW-0175">Coiled coil</keyword>
<organism evidence="5 6">
    <name type="scientific">Naegleria lovaniensis</name>
    <name type="common">Amoeba</name>
    <dbReference type="NCBI Taxonomy" id="51637"/>
    <lineage>
        <taxon>Eukaryota</taxon>
        <taxon>Discoba</taxon>
        <taxon>Heterolobosea</taxon>
        <taxon>Tetramitia</taxon>
        <taxon>Eutetramitia</taxon>
        <taxon>Vahlkampfiidae</taxon>
        <taxon>Naegleria</taxon>
    </lineage>
</organism>
<dbReference type="PANTHER" id="PTHR47383:SF8">
    <property type="entry name" value="OS01G0768300 PROTEIN"/>
    <property type="match status" value="1"/>
</dbReference>
<dbReference type="EMBL" id="PYSW02000030">
    <property type="protein sequence ID" value="KAG2379094.1"/>
    <property type="molecule type" value="Genomic_DNA"/>
</dbReference>
<keyword evidence="6" id="KW-1185">Reference proteome</keyword>
<evidence type="ECO:0000256" key="2">
    <source>
        <dbReference type="ARBA" id="ARBA00023242"/>
    </source>
</evidence>
<evidence type="ECO:0000259" key="4">
    <source>
        <dbReference type="Pfam" id="PF25972"/>
    </source>
</evidence>
<gene>
    <name evidence="5" type="ORF">C9374_007732</name>
</gene>
<dbReference type="RefSeq" id="XP_044546356.1">
    <property type="nucleotide sequence ID" value="XM_044697730.1"/>
</dbReference>
<reference evidence="5 6" key="1">
    <citation type="journal article" date="2018" name="BMC Genomics">
        <title>The genome of Naegleria lovaniensis, the basis for a comparative approach to unravel pathogenicity factors of the human pathogenic amoeba N. fowleri.</title>
        <authorList>
            <person name="Liechti N."/>
            <person name="Schurch N."/>
            <person name="Bruggmann R."/>
            <person name="Wittwer M."/>
        </authorList>
    </citation>
    <scope>NUCLEOTIDE SEQUENCE [LARGE SCALE GENOMIC DNA]</scope>
    <source>
        <strain evidence="5 6">ATCC 30569</strain>
    </source>
</reference>
<dbReference type="InterPro" id="IPR058936">
    <property type="entry name" value="At4g15545-like"/>
</dbReference>
<comment type="caution">
    <text evidence="5">The sequence shown here is derived from an EMBL/GenBank/DDBJ whole genome shotgun (WGS) entry which is preliminary data.</text>
</comment>
<dbReference type="InterPro" id="IPR058935">
    <property type="entry name" value="At4g15545-like_C"/>
</dbReference>
<dbReference type="Proteomes" id="UP000816034">
    <property type="component" value="Unassembled WGS sequence"/>
</dbReference>
<feature type="coiled-coil region" evidence="3">
    <location>
        <begin position="25"/>
        <end position="108"/>
    </location>
</feature>
<dbReference type="Pfam" id="PF25972">
    <property type="entry name" value="At4g15545_C"/>
    <property type="match status" value="1"/>
</dbReference>
<keyword evidence="2" id="KW-0539">Nucleus</keyword>
<dbReference type="GO" id="GO:0005634">
    <property type="term" value="C:nucleus"/>
    <property type="evidence" value="ECO:0007669"/>
    <property type="project" value="UniProtKB-SubCell"/>
</dbReference>
<dbReference type="GO" id="GO:0006355">
    <property type="term" value="P:regulation of DNA-templated transcription"/>
    <property type="evidence" value="ECO:0007669"/>
    <property type="project" value="InterPro"/>
</dbReference>
<protein>
    <recommendedName>
        <fullName evidence="4">At4g15545-like C-terminal domain-containing protein</fullName>
    </recommendedName>
</protein>
<dbReference type="InterPro" id="IPR036600">
    <property type="entry name" value="PAH_sf"/>
</dbReference>
<proteinExistence type="predicted"/>